<dbReference type="InterPro" id="IPR004556">
    <property type="entry name" value="HemK-like"/>
</dbReference>
<proteinExistence type="inferred from homology"/>
<comment type="similarity">
    <text evidence="4">Belongs to the protein N5-glutamine methyltransferase family. PrmB subfamily.</text>
</comment>
<keyword evidence="3 4" id="KW-0949">S-adenosyl-L-methionine</keyword>
<gene>
    <name evidence="4 6" type="primary">prmB</name>
    <name evidence="6" type="ORF">NB640_03105</name>
</gene>
<evidence type="ECO:0000256" key="4">
    <source>
        <dbReference type="HAMAP-Rule" id="MF_02125"/>
    </source>
</evidence>
<dbReference type="PROSITE" id="PS00092">
    <property type="entry name" value="N6_MTASE"/>
    <property type="match status" value="1"/>
</dbReference>
<evidence type="ECO:0000313" key="7">
    <source>
        <dbReference type="Proteomes" id="UP001156215"/>
    </source>
</evidence>
<name>A0A9E9P3V9_9BURK</name>
<feature type="domain" description="Methyltransferase small" evidence="5">
    <location>
        <begin position="130"/>
        <end position="212"/>
    </location>
</feature>
<dbReference type="InterPro" id="IPR007848">
    <property type="entry name" value="Small_mtfrase_dom"/>
</dbReference>
<dbReference type="PANTHER" id="PTHR47806">
    <property type="entry name" value="50S RIBOSOMAL PROTEIN L3 GLUTAMINE METHYLTRANSFERASE"/>
    <property type="match status" value="1"/>
</dbReference>
<keyword evidence="6" id="KW-0689">Ribosomal protein</keyword>
<dbReference type="AlphaFoldDB" id="A0A9E9P3V9"/>
<accession>A0A9E9P3V9</accession>
<dbReference type="PIRSF" id="PIRSF037167">
    <property type="entry name" value="Mtase_YfcB_prd"/>
    <property type="match status" value="1"/>
</dbReference>
<dbReference type="InterPro" id="IPR002052">
    <property type="entry name" value="DNA_methylase_N6_adenine_CS"/>
</dbReference>
<organism evidence="6 7">
    <name type="scientific">Oxalobacter vibrioformis</name>
    <dbReference type="NCBI Taxonomy" id="933080"/>
    <lineage>
        <taxon>Bacteria</taxon>
        <taxon>Pseudomonadati</taxon>
        <taxon>Pseudomonadota</taxon>
        <taxon>Betaproteobacteria</taxon>
        <taxon>Burkholderiales</taxon>
        <taxon>Oxalobacteraceae</taxon>
        <taxon>Oxalobacter</taxon>
    </lineage>
</organism>
<dbReference type="RefSeq" id="WP_269309697.1">
    <property type="nucleotide sequence ID" value="NZ_CP098242.1"/>
</dbReference>
<dbReference type="Pfam" id="PF05175">
    <property type="entry name" value="MTS"/>
    <property type="match status" value="1"/>
</dbReference>
<dbReference type="PANTHER" id="PTHR47806:SF1">
    <property type="entry name" value="RIBOSOMAL PROTEIN UL3 GLUTAMINE METHYLTRANSFERASE"/>
    <property type="match status" value="1"/>
</dbReference>
<dbReference type="GO" id="GO:0005840">
    <property type="term" value="C:ribosome"/>
    <property type="evidence" value="ECO:0007669"/>
    <property type="project" value="UniProtKB-KW"/>
</dbReference>
<dbReference type="InterPro" id="IPR017127">
    <property type="entry name" value="Ribosome_uL3_MTase"/>
</dbReference>
<comment type="function">
    <text evidence="4">Methylates ribosomal protein uL3 on a specific glutamine residue.</text>
</comment>
<dbReference type="Gene3D" id="1.10.8.10">
    <property type="entry name" value="DNA helicase RuvA subunit, C-terminal domain"/>
    <property type="match status" value="1"/>
</dbReference>
<dbReference type="Proteomes" id="UP001156215">
    <property type="component" value="Chromosome"/>
</dbReference>
<dbReference type="GO" id="GO:0003676">
    <property type="term" value="F:nucleic acid binding"/>
    <property type="evidence" value="ECO:0007669"/>
    <property type="project" value="InterPro"/>
</dbReference>
<dbReference type="HAMAP" id="MF_02125">
    <property type="entry name" value="L3_methyltr_PrmB"/>
    <property type="match status" value="1"/>
</dbReference>
<dbReference type="NCBIfam" id="TIGR00536">
    <property type="entry name" value="hemK_fam"/>
    <property type="match status" value="1"/>
</dbReference>
<dbReference type="KEGG" id="ovb:NB640_03105"/>
<evidence type="ECO:0000256" key="2">
    <source>
        <dbReference type="ARBA" id="ARBA00022679"/>
    </source>
</evidence>
<sequence length="296" mass="33201">MSTASPAFHTIRDMLRLAVTRFNEARLFFGHGNSNAFDEAVYLILKSLSLPLDTLEPFLDARLTPEEISRIRRLIDRRVSERMPAAYLTTEAWLQGYRFYVDQRVIIPRSFIAELIMEQFAPWVDDPQTPHDILELCTGSGCLAIMMADAFPHAVIDAVDLSTEALDVARINVAEYEMADRINLIHSDLYQAIGQKKYDLIVTNPPYVNSASMKKLPPEYQHEPQMALAGGDDGMDLVRKIVREAGQHLNEKGLLIVEIGNEAAHAEAAFPDLALTWISTSGGDDRVFLVEASQLR</sequence>
<evidence type="ECO:0000256" key="1">
    <source>
        <dbReference type="ARBA" id="ARBA00022603"/>
    </source>
</evidence>
<dbReference type="SUPFAM" id="SSF53335">
    <property type="entry name" value="S-adenosyl-L-methionine-dependent methyltransferases"/>
    <property type="match status" value="1"/>
</dbReference>
<dbReference type="InterPro" id="IPR029063">
    <property type="entry name" value="SAM-dependent_MTases_sf"/>
</dbReference>
<dbReference type="Gene3D" id="3.40.50.150">
    <property type="entry name" value="Vaccinia Virus protein VP39"/>
    <property type="match status" value="1"/>
</dbReference>
<keyword evidence="2 4" id="KW-0808">Transferase</keyword>
<evidence type="ECO:0000313" key="6">
    <source>
        <dbReference type="EMBL" id="WAW10665.1"/>
    </source>
</evidence>
<dbReference type="EMBL" id="CP098242">
    <property type="protein sequence ID" value="WAW10665.1"/>
    <property type="molecule type" value="Genomic_DNA"/>
</dbReference>
<protein>
    <recommendedName>
        <fullName evidence="4">Ribosomal protein uL3 glutamine methyltransferase</fullName>
        <shortName evidence="4">uL3 MTase</shortName>
        <ecNumber evidence="4">2.1.1.298</ecNumber>
    </recommendedName>
    <alternativeName>
        <fullName evidence="4">N5-glutamine methyltransferase PrmB</fullName>
    </alternativeName>
</protein>
<dbReference type="EC" id="2.1.1.298" evidence="4"/>
<dbReference type="GO" id="GO:0036009">
    <property type="term" value="F:protein-glutamine N-methyltransferase activity"/>
    <property type="evidence" value="ECO:0007669"/>
    <property type="project" value="UniProtKB-UniRule"/>
</dbReference>
<dbReference type="CDD" id="cd02440">
    <property type="entry name" value="AdoMet_MTases"/>
    <property type="match status" value="1"/>
</dbReference>
<evidence type="ECO:0000256" key="3">
    <source>
        <dbReference type="ARBA" id="ARBA00022691"/>
    </source>
</evidence>
<evidence type="ECO:0000259" key="5">
    <source>
        <dbReference type="Pfam" id="PF05175"/>
    </source>
</evidence>
<keyword evidence="7" id="KW-1185">Reference proteome</keyword>
<keyword evidence="6" id="KW-0687">Ribonucleoprotein</keyword>
<keyword evidence="1 4" id="KW-0489">Methyltransferase</keyword>
<dbReference type="NCBIfam" id="TIGR03533">
    <property type="entry name" value="L3_gln_methyl"/>
    <property type="match status" value="1"/>
</dbReference>
<dbReference type="GO" id="GO:0005829">
    <property type="term" value="C:cytosol"/>
    <property type="evidence" value="ECO:0007669"/>
    <property type="project" value="TreeGrafter"/>
</dbReference>
<reference evidence="6" key="1">
    <citation type="journal article" date="2022" name="Front. Microbiol.">
        <title>New perspectives on an old grouping: The genomic and phenotypic variability of Oxalobacter formigenes and the implications for calcium oxalate stone prevention.</title>
        <authorList>
            <person name="Chmiel J.A."/>
            <person name="Carr C."/>
            <person name="Stuivenberg G.A."/>
            <person name="Venema R."/>
            <person name="Chanyi R.M."/>
            <person name="Al K.F."/>
            <person name="Giguere D."/>
            <person name="Say H."/>
            <person name="Akouris P.P."/>
            <person name="Dominguez Romero S.A."/>
            <person name="Kwong A."/>
            <person name="Tai V."/>
            <person name="Koval S.F."/>
            <person name="Razvi H."/>
            <person name="Bjazevic J."/>
            <person name="Burton J.P."/>
        </authorList>
    </citation>
    <scope>NUCLEOTIDE SEQUENCE</scope>
    <source>
        <strain evidence="6">WoOx3</strain>
    </source>
</reference>
<comment type="catalytic activity">
    <reaction evidence="4">
        <text>L-glutaminyl-[ribosomal protein uL3] + S-adenosyl-L-methionine = N(5)-methyl-L-glutaminyl-[ribosomal protein uL3] + S-adenosyl-L-homocysteine + H(+)</text>
        <dbReference type="Rhea" id="RHEA:45020"/>
        <dbReference type="Rhea" id="RHEA-COMP:11063"/>
        <dbReference type="Rhea" id="RHEA-COMP:11064"/>
        <dbReference type="ChEBI" id="CHEBI:15378"/>
        <dbReference type="ChEBI" id="CHEBI:30011"/>
        <dbReference type="ChEBI" id="CHEBI:57856"/>
        <dbReference type="ChEBI" id="CHEBI:59789"/>
        <dbReference type="ChEBI" id="CHEBI:61891"/>
        <dbReference type="EC" id="2.1.1.298"/>
    </reaction>
</comment>
<dbReference type="GO" id="GO:0032259">
    <property type="term" value="P:methylation"/>
    <property type="evidence" value="ECO:0007669"/>
    <property type="project" value="UniProtKB-KW"/>
</dbReference>